<dbReference type="Proteomes" id="UP000523528">
    <property type="component" value="Unassembled WGS sequence"/>
</dbReference>
<comment type="caution">
    <text evidence="5">The sequence shown here is derived from an EMBL/GenBank/DDBJ whole genome shotgun (WGS) entry which is preliminary data.</text>
</comment>
<dbReference type="EMBL" id="JACHES010000007">
    <property type="protein sequence ID" value="MBB6177066.1"/>
    <property type="molecule type" value="Genomic_DNA"/>
</dbReference>
<dbReference type="CDD" id="cd17263">
    <property type="entry name" value="RMtype1_S_AbaB8300I-TRD1-CR1_like"/>
    <property type="match status" value="1"/>
</dbReference>
<keyword evidence="6" id="KW-1185">Reference proteome</keyword>
<dbReference type="GO" id="GO:0009035">
    <property type="term" value="F:type I site-specific deoxyribonuclease activity"/>
    <property type="evidence" value="ECO:0007669"/>
    <property type="project" value="UniProtKB-EC"/>
</dbReference>
<dbReference type="SUPFAM" id="SSF116734">
    <property type="entry name" value="DNA methylase specificity domain"/>
    <property type="match status" value="2"/>
</dbReference>
<dbReference type="GO" id="GO:0003677">
    <property type="term" value="F:DNA binding"/>
    <property type="evidence" value="ECO:0007669"/>
    <property type="project" value="UniProtKB-KW"/>
</dbReference>
<sequence>MKYVKLKEVFKVIKGKKVEQVDEADENTVRLIQIDDLRNDDNIKYCERKEEYIYAARSDVIIAWDGANAGTVGYGLEGAIGSTLAILRTNSNDIFTPYLGRFLQSKSKYLRDTCTGATIPHISKKILEEIKIPIPSYDKQVEISKILDKSQELIDKRKAQIEALDQLAQSLFLEMFGDPATNPKKWSMGFIKDLALKTQYGTSKKANESAGKYPILRMNNITYEGHWDFTDLKYVDLDDKEIGKYLVHKGELLFNRTNSKELVGKTAVYRFEKPMAFAGYLVKLIPNEKANAEFISAYLNSKYGKSILFSMAKNIVGMANINAEELKSIKIYIPPKQLQDRFAETVQKIESQRELFKKGLVELEKNFNSLMQRAFKGELFND</sequence>
<dbReference type="GO" id="GO:0009307">
    <property type="term" value="P:DNA restriction-modification system"/>
    <property type="evidence" value="ECO:0007669"/>
    <property type="project" value="UniProtKB-KW"/>
</dbReference>
<dbReference type="InterPro" id="IPR044946">
    <property type="entry name" value="Restrct_endonuc_typeI_TRD_sf"/>
</dbReference>
<proteinExistence type="inferred from homology"/>
<dbReference type="Pfam" id="PF01420">
    <property type="entry name" value="Methylase_S"/>
    <property type="match status" value="2"/>
</dbReference>
<dbReference type="RefSeq" id="WP_183249071.1">
    <property type="nucleotide sequence ID" value="NZ_JACHES010000007.1"/>
</dbReference>
<keyword evidence="3" id="KW-0238">DNA-binding</keyword>
<evidence type="ECO:0000256" key="1">
    <source>
        <dbReference type="ARBA" id="ARBA00010923"/>
    </source>
</evidence>
<name>A0A7X0DAP1_9BACL</name>
<reference evidence="5 6" key="1">
    <citation type="submission" date="2020-08" db="EMBL/GenBank/DDBJ databases">
        <title>Genomic Encyclopedia of Type Strains, Phase IV (KMG-IV): sequencing the most valuable type-strain genomes for metagenomic binning, comparative biology and taxonomic classification.</title>
        <authorList>
            <person name="Goeker M."/>
        </authorList>
    </citation>
    <scope>NUCLEOTIDE SEQUENCE [LARGE SCALE GENOMIC DNA]</scope>
    <source>
        <strain evidence="5 6">DSM 23211</strain>
    </source>
</reference>
<evidence type="ECO:0000259" key="4">
    <source>
        <dbReference type="Pfam" id="PF01420"/>
    </source>
</evidence>
<dbReference type="PANTHER" id="PTHR30408">
    <property type="entry name" value="TYPE-1 RESTRICTION ENZYME ECOKI SPECIFICITY PROTEIN"/>
    <property type="match status" value="1"/>
</dbReference>
<dbReference type="EC" id="3.1.21.3" evidence="5"/>
<accession>A0A7X0DAP1</accession>
<dbReference type="AlphaFoldDB" id="A0A7X0DAP1"/>
<keyword evidence="2" id="KW-0680">Restriction system</keyword>
<dbReference type="CDD" id="cd17524">
    <property type="entry name" value="RMtype1_S_EcoUTORF5051P-TRD2-CR2_like"/>
    <property type="match status" value="1"/>
</dbReference>
<evidence type="ECO:0000313" key="6">
    <source>
        <dbReference type="Proteomes" id="UP000523528"/>
    </source>
</evidence>
<feature type="domain" description="Type I restriction modification DNA specificity" evidence="4">
    <location>
        <begin position="2"/>
        <end position="162"/>
    </location>
</feature>
<organism evidence="5 6">
    <name type="scientific">Anoxybacillus tengchongensis</name>
    <dbReference type="NCBI Taxonomy" id="576944"/>
    <lineage>
        <taxon>Bacteria</taxon>
        <taxon>Bacillati</taxon>
        <taxon>Bacillota</taxon>
        <taxon>Bacilli</taxon>
        <taxon>Bacillales</taxon>
        <taxon>Anoxybacillaceae</taxon>
        <taxon>Anoxybacillus</taxon>
    </lineage>
</organism>
<comment type="similarity">
    <text evidence="1">Belongs to the type-I restriction system S methylase family.</text>
</comment>
<keyword evidence="5" id="KW-0378">Hydrolase</keyword>
<evidence type="ECO:0000256" key="2">
    <source>
        <dbReference type="ARBA" id="ARBA00022747"/>
    </source>
</evidence>
<dbReference type="PANTHER" id="PTHR30408:SF12">
    <property type="entry name" value="TYPE I RESTRICTION ENZYME MJAVIII SPECIFICITY SUBUNIT"/>
    <property type="match status" value="1"/>
</dbReference>
<feature type="domain" description="Type I restriction modification DNA specificity" evidence="4">
    <location>
        <begin position="183"/>
        <end position="364"/>
    </location>
</feature>
<evidence type="ECO:0000256" key="3">
    <source>
        <dbReference type="ARBA" id="ARBA00023125"/>
    </source>
</evidence>
<dbReference type="InterPro" id="IPR000055">
    <property type="entry name" value="Restrct_endonuc_typeI_TRD"/>
</dbReference>
<protein>
    <submittedName>
        <fullName evidence="5">Type I restriction enzyme S subunit</fullName>
        <ecNumber evidence="5">3.1.21.3</ecNumber>
    </submittedName>
</protein>
<evidence type="ECO:0000313" key="5">
    <source>
        <dbReference type="EMBL" id="MBB6177066.1"/>
    </source>
</evidence>
<gene>
    <name evidence="5" type="ORF">HNQ82_001897</name>
</gene>
<dbReference type="InterPro" id="IPR052021">
    <property type="entry name" value="Type-I_RS_S_subunit"/>
</dbReference>
<dbReference type="Gene3D" id="3.90.220.20">
    <property type="entry name" value="DNA methylase specificity domains"/>
    <property type="match status" value="2"/>
</dbReference>